<comment type="caution">
    <text evidence="2">The sequence shown here is derived from an EMBL/GenBank/DDBJ whole genome shotgun (WGS) entry which is preliminary data.</text>
</comment>
<sequence>MFHHIQYTIILCAYFLLSTAALAASNEHVNMVESALEHFSQTNKQHWSYTIHSVEVEEGNKTELHAKHHPHEDTNQRWHLLRLNGQTPSLKQAKEFTQKRGNEGFSISIKELVKTQSLTVDKETPHSITFSYPVELADLGKDALGKLTGRIQINKTSHNIESISVHNTASFSPVALADIHDFKLSMKFITVNDTILVQQTKMDMRGTFSFFIDIEETSTVTFSDYQYRPFAKHKK</sequence>
<dbReference type="RefSeq" id="WP_039611978.1">
    <property type="nucleotide sequence ID" value="NZ_JWIC01000010.1"/>
</dbReference>
<dbReference type="EMBL" id="JWIC01000010">
    <property type="protein sequence ID" value="KID55088.1"/>
    <property type="molecule type" value="Genomic_DNA"/>
</dbReference>
<dbReference type="OrthoDB" id="6292668at2"/>
<evidence type="ECO:0000256" key="1">
    <source>
        <dbReference type="SAM" id="SignalP"/>
    </source>
</evidence>
<evidence type="ECO:0000313" key="3">
    <source>
        <dbReference type="Proteomes" id="UP000031327"/>
    </source>
</evidence>
<protein>
    <submittedName>
        <fullName evidence="2">Uncharacterized protein</fullName>
    </submittedName>
</protein>
<reference evidence="2 3" key="1">
    <citation type="submission" date="2014-12" db="EMBL/GenBank/DDBJ databases">
        <title>Draft Genome Sequence of Pseudoalteromonas luteoviolacea HI1.</title>
        <authorList>
            <person name="Asahina A.Y."/>
            <person name="Hadfield M.G."/>
        </authorList>
    </citation>
    <scope>NUCLEOTIDE SEQUENCE [LARGE SCALE GENOMIC DNA]</scope>
    <source>
        <strain evidence="2 3">HI1</strain>
    </source>
</reference>
<keyword evidence="1" id="KW-0732">Signal</keyword>
<dbReference type="Proteomes" id="UP000031327">
    <property type="component" value="Unassembled WGS sequence"/>
</dbReference>
<organism evidence="2 3">
    <name type="scientific">Pseudoalteromonas luteoviolacea</name>
    <dbReference type="NCBI Taxonomy" id="43657"/>
    <lineage>
        <taxon>Bacteria</taxon>
        <taxon>Pseudomonadati</taxon>
        <taxon>Pseudomonadota</taxon>
        <taxon>Gammaproteobacteria</taxon>
        <taxon>Alteromonadales</taxon>
        <taxon>Pseudoalteromonadaceae</taxon>
        <taxon>Pseudoalteromonas</taxon>
    </lineage>
</organism>
<feature type="signal peptide" evidence="1">
    <location>
        <begin position="1"/>
        <end position="23"/>
    </location>
</feature>
<dbReference type="AlphaFoldDB" id="A0A0C1MKZ1"/>
<proteinExistence type="predicted"/>
<evidence type="ECO:0000313" key="2">
    <source>
        <dbReference type="EMBL" id="KID55088.1"/>
    </source>
</evidence>
<accession>A0A0C1MKZ1</accession>
<name>A0A0C1MKZ1_9GAMM</name>
<feature type="chain" id="PRO_5002153734" evidence="1">
    <location>
        <begin position="24"/>
        <end position="235"/>
    </location>
</feature>
<gene>
    <name evidence="2" type="ORF">JF50_25105</name>
</gene>